<evidence type="ECO:0000256" key="5">
    <source>
        <dbReference type="ARBA" id="ARBA00023110"/>
    </source>
</evidence>
<gene>
    <name evidence="10" type="primary">FKBP4</name>
    <name evidence="10" type="ORF">GZH46_03101</name>
</gene>
<dbReference type="Proteomes" id="UP000825002">
    <property type="component" value="Unassembled WGS sequence"/>
</dbReference>
<evidence type="ECO:0000313" key="10">
    <source>
        <dbReference type="EMBL" id="KAG9508407.1"/>
    </source>
</evidence>
<dbReference type="PROSITE" id="PS50005">
    <property type="entry name" value="TPR"/>
    <property type="match status" value="1"/>
</dbReference>
<dbReference type="Gene3D" id="3.10.50.40">
    <property type="match status" value="1"/>
</dbReference>
<accession>A0ABQ7S4U9</accession>
<evidence type="ECO:0000256" key="4">
    <source>
        <dbReference type="ARBA" id="ARBA00022803"/>
    </source>
</evidence>
<dbReference type="InterPro" id="IPR046357">
    <property type="entry name" value="PPIase_dom_sf"/>
</dbReference>
<keyword evidence="6 7" id="KW-0413">Isomerase</keyword>
<feature type="repeat" description="TPR" evidence="8">
    <location>
        <begin position="243"/>
        <end position="276"/>
    </location>
</feature>
<keyword evidence="5 7" id="KW-0697">Rotamase</keyword>
<dbReference type="Gene3D" id="1.25.40.10">
    <property type="entry name" value="Tetratricopeptide repeat domain"/>
    <property type="match status" value="1"/>
</dbReference>
<evidence type="ECO:0000256" key="3">
    <source>
        <dbReference type="ARBA" id="ARBA00022737"/>
    </source>
</evidence>
<feature type="non-terminal residue" evidence="10">
    <location>
        <position position="1"/>
    </location>
</feature>
<dbReference type="InterPro" id="IPR011990">
    <property type="entry name" value="TPR-like_helical_dom_sf"/>
</dbReference>
<evidence type="ECO:0000256" key="6">
    <source>
        <dbReference type="ARBA" id="ARBA00023235"/>
    </source>
</evidence>
<evidence type="ECO:0000256" key="7">
    <source>
        <dbReference type="PROSITE-ProRule" id="PRU00277"/>
    </source>
</evidence>
<comment type="catalytic activity">
    <reaction evidence="1 7">
        <text>[protein]-peptidylproline (omega=180) = [protein]-peptidylproline (omega=0)</text>
        <dbReference type="Rhea" id="RHEA:16237"/>
        <dbReference type="Rhea" id="RHEA-COMP:10747"/>
        <dbReference type="Rhea" id="RHEA-COMP:10748"/>
        <dbReference type="ChEBI" id="CHEBI:83833"/>
        <dbReference type="ChEBI" id="CHEBI:83834"/>
        <dbReference type="EC" id="5.2.1.8"/>
    </reaction>
</comment>
<dbReference type="GO" id="GO:0016853">
    <property type="term" value="F:isomerase activity"/>
    <property type="evidence" value="ECO:0007669"/>
    <property type="project" value="UniProtKB-KW"/>
</dbReference>
<dbReference type="PANTHER" id="PTHR46512:SF9">
    <property type="entry name" value="PEPTIDYLPROLYL ISOMERASE"/>
    <property type="match status" value="1"/>
</dbReference>
<dbReference type="InterPro" id="IPR001179">
    <property type="entry name" value="PPIase_FKBP_dom"/>
</dbReference>
<dbReference type="Pfam" id="PF00254">
    <property type="entry name" value="FKBP_C"/>
    <property type="match status" value="1"/>
</dbReference>
<feature type="domain" description="PPIase FKBP-type" evidence="9">
    <location>
        <begin position="30"/>
        <end position="118"/>
    </location>
</feature>
<evidence type="ECO:0000259" key="9">
    <source>
        <dbReference type="PROSITE" id="PS50059"/>
    </source>
</evidence>
<dbReference type="PROSITE" id="PS50293">
    <property type="entry name" value="TPR_REGION"/>
    <property type="match status" value="1"/>
</dbReference>
<dbReference type="InterPro" id="IPR019734">
    <property type="entry name" value="TPR_rpt"/>
</dbReference>
<dbReference type="SUPFAM" id="SSF48452">
    <property type="entry name" value="TPR-like"/>
    <property type="match status" value="1"/>
</dbReference>
<keyword evidence="3" id="KW-0677">Repeat</keyword>
<reference evidence="10 11" key="1">
    <citation type="submission" date="2020-10" db="EMBL/GenBank/DDBJ databases">
        <authorList>
            <person name="Klimov P.B."/>
            <person name="Dyachkov S.M."/>
            <person name="Chetverikov P.E."/>
        </authorList>
    </citation>
    <scope>NUCLEOTIDE SEQUENCE [LARGE SCALE GENOMIC DNA]</scope>
    <source>
        <strain evidence="10">BMOC 18-1129-001#AD2665</strain>
        <tissue evidence="10">Entire mites</tissue>
    </source>
</reference>
<dbReference type="SMART" id="SM00028">
    <property type="entry name" value="TPR"/>
    <property type="match status" value="3"/>
</dbReference>
<dbReference type="SUPFAM" id="SSF54534">
    <property type="entry name" value="FKBP-like"/>
    <property type="match status" value="1"/>
</dbReference>
<dbReference type="PROSITE" id="PS50059">
    <property type="entry name" value="FKBP_PPIASE"/>
    <property type="match status" value="1"/>
</dbReference>
<dbReference type="InterPro" id="IPR050754">
    <property type="entry name" value="FKBP4/5/8-like"/>
</dbReference>
<dbReference type="EMBL" id="JAIFTH010002334">
    <property type="protein sequence ID" value="KAG9508407.1"/>
    <property type="molecule type" value="Genomic_DNA"/>
</dbReference>
<evidence type="ECO:0000256" key="2">
    <source>
        <dbReference type="ARBA" id="ARBA00013194"/>
    </source>
</evidence>
<keyword evidence="11" id="KW-1185">Reference proteome</keyword>
<sequence length="308" mass="35296">MATMDLQSYPFIQNKKIIREGEGDEHPEDGHEVSVHYVGKFLDGQEFDSSRSRGTPFSFTLGEGSVIKGWDLALRTMRRNETASFEIPPEYAYGEAGSPPTIPPNSTLVFEIELLDWVYDDSSKERPIYQMSMAERRDKCEDIKNRGATYFSQGKYDLAIKQYRNIMKLAGISELREDGDVVNLDSAEGMPPENETQKRDREALRQMMLAGHLNLALCYLKLGNHQECIQNCNDALKFDSNNVKALFRKGKSYFTVNEYETALPLFEKVLELDPNNVEAKNQIAACRQALKAYHEKEKNMYKNLFSKR</sequence>
<evidence type="ECO:0000256" key="1">
    <source>
        <dbReference type="ARBA" id="ARBA00000971"/>
    </source>
</evidence>
<protein>
    <recommendedName>
        <fullName evidence="2 7">peptidylprolyl isomerase</fullName>
        <ecNumber evidence="2 7">5.2.1.8</ecNumber>
    </recommendedName>
</protein>
<evidence type="ECO:0000256" key="8">
    <source>
        <dbReference type="PROSITE-ProRule" id="PRU00339"/>
    </source>
</evidence>
<organism evidence="10 11">
    <name type="scientific">Fragariocoptes setiger</name>
    <dbReference type="NCBI Taxonomy" id="1670756"/>
    <lineage>
        <taxon>Eukaryota</taxon>
        <taxon>Metazoa</taxon>
        <taxon>Ecdysozoa</taxon>
        <taxon>Arthropoda</taxon>
        <taxon>Chelicerata</taxon>
        <taxon>Arachnida</taxon>
        <taxon>Acari</taxon>
        <taxon>Acariformes</taxon>
        <taxon>Trombidiformes</taxon>
        <taxon>Prostigmata</taxon>
        <taxon>Eupodina</taxon>
        <taxon>Eriophyoidea</taxon>
        <taxon>Phytoptidae</taxon>
        <taxon>Fragariocoptes</taxon>
    </lineage>
</organism>
<name>A0ABQ7S4U9_9ACAR</name>
<keyword evidence="4 8" id="KW-0802">TPR repeat</keyword>
<dbReference type="Pfam" id="PF00515">
    <property type="entry name" value="TPR_1"/>
    <property type="match status" value="2"/>
</dbReference>
<dbReference type="PANTHER" id="PTHR46512">
    <property type="entry name" value="PEPTIDYLPROLYL ISOMERASE"/>
    <property type="match status" value="1"/>
</dbReference>
<comment type="caution">
    <text evidence="10">The sequence shown here is derived from an EMBL/GenBank/DDBJ whole genome shotgun (WGS) entry which is preliminary data.</text>
</comment>
<proteinExistence type="predicted"/>
<evidence type="ECO:0000313" key="11">
    <source>
        <dbReference type="Proteomes" id="UP000825002"/>
    </source>
</evidence>
<dbReference type="EC" id="5.2.1.8" evidence="2 7"/>